<dbReference type="InterPro" id="IPR011009">
    <property type="entry name" value="Kinase-like_dom_sf"/>
</dbReference>
<dbReference type="Proteomes" id="UP001408356">
    <property type="component" value="Unassembled WGS sequence"/>
</dbReference>
<keyword evidence="4" id="KW-1185">Reference proteome</keyword>
<dbReference type="Gene3D" id="1.10.510.10">
    <property type="entry name" value="Transferase(Phosphotransferase) domain 1"/>
    <property type="match status" value="1"/>
</dbReference>
<feature type="compositionally biased region" description="Basic and acidic residues" evidence="1">
    <location>
        <begin position="148"/>
        <end position="164"/>
    </location>
</feature>
<dbReference type="PROSITE" id="PS50011">
    <property type="entry name" value="PROTEIN_KINASE_DOM"/>
    <property type="match status" value="1"/>
</dbReference>
<name>A0ABR2UYS0_9PEZI</name>
<feature type="domain" description="Protein kinase" evidence="2">
    <location>
        <begin position="400"/>
        <end position="693"/>
    </location>
</feature>
<proteinExistence type="predicted"/>
<organism evidence="3 4">
    <name type="scientific">Seiridium unicorne</name>
    <dbReference type="NCBI Taxonomy" id="138068"/>
    <lineage>
        <taxon>Eukaryota</taxon>
        <taxon>Fungi</taxon>
        <taxon>Dikarya</taxon>
        <taxon>Ascomycota</taxon>
        <taxon>Pezizomycotina</taxon>
        <taxon>Sordariomycetes</taxon>
        <taxon>Xylariomycetidae</taxon>
        <taxon>Amphisphaeriales</taxon>
        <taxon>Sporocadaceae</taxon>
        <taxon>Seiridium</taxon>
    </lineage>
</organism>
<dbReference type="PANTHER" id="PTHR24359:SF37">
    <property type="entry name" value="PROTEIN KINASE DOMAIN-CONTAINING PROTEIN"/>
    <property type="match status" value="1"/>
</dbReference>
<dbReference type="EMBL" id="JARVKF010000288">
    <property type="protein sequence ID" value="KAK9419823.1"/>
    <property type="molecule type" value="Genomic_DNA"/>
</dbReference>
<sequence>MGFSDSIDQGTLGDVAPGRPGLITTFIVPLPAGPEPPYCSKSMPDGVQRHIISNHIAHGQNLADSENTGSSIDRSEPSGIIQDQTDDANYPPSRQGRDSLTSASSISAGDQPEYWEETGGTDSWTINDSSKVQRGNIEHYVSGSEDSGTTHDDIDKAKQTEPHVPHGIYYQTPSKRSAFQQRRGSVTDRPGSKPYQRHRSYLDINSPSEKSQCSLEEDLWKIREPEDPEDKGFFPQRALRKLVNISRVSAELRLVLERVKDATINTYAQIICSCTDENKSFLKIFVILVMIRRTKTIIDFIQHDIHDSYLPLQKCRRRKDPKLFDLITSESSDQKNASLAFLKASKYWGIIQLDGFYEWQWATLAPFFEKPGSKKYPSHYSFQNKTTLPFINDARRNPKGSYRTGEFTGGFSQVFKVAIHEEHHDFDCKQVSDQNFAVKHLKSQEKKNFERELEMLKAFSNRHSHLISLLASYEKPNDYFYIFHWADANLMAYWQHTNPNPSFDWSMVKWVAEQCKGLASGILLIHEHKLSIAVQTASDLPPDQTEVFGYHGDIKPQNVLWFRSAGQDDLPLGTLKLTDFGTARFRHNTTYSMKSISMLAVSQDYRAPECDLSGSKSIGRGYDIWSLGCLYLEFITWLLGGRVLLEQFAFVRMAEDPLFISTKTFFQIETEKTKANGKPRPRARIKVAVIKFIGSLHGHQECSHFLHNFLDLIQHGMLKINDHKSKTSERLPSRAVHDELDEMFQRCRDDQQYACAPISQLDAACKDMVTNNHSKYLTARSPGGRRGKELLNQIREDSEIDVR</sequence>
<evidence type="ECO:0000259" key="2">
    <source>
        <dbReference type="PROSITE" id="PS50011"/>
    </source>
</evidence>
<feature type="compositionally biased region" description="Polar residues" evidence="1">
    <location>
        <begin position="120"/>
        <end position="133"/>
    </location>
</feature>
<feature type="compositionally biased region" description="Polar residues" evidence="1">
    <location>
        <begin position="62"/>
        <end position="72"/>
    </location>
</feature>
<evidence type="ECO:0000313" key="4">
    <source>
        <dbReference type="Proteomes" id="UP001408356"/>
    </source>
</evidence>
<evidence type="ECO:0000313" key="3">
    <source>
        <dbReference type="EMBL" id="KAK9419823.1"/>
    </source>
</evidence>
<gene>
    <name evidence="3" type="ORF">SUNI508_07072</name>
</gene>
<feature type="region of interest" description="Disordered" evidence="1">
    <location>
        <begin position="61"/>
        <end position="210"/>
    </location>
</feature>
<feature type="compositionally biased region" description="Polar residues" evidence="1">
    <location>
        <begin position="98"/>
        <end position="108"/>
    </location>
</feature>
<dbReference type="SUPFAM" id="SSF56112">
    <property type="entry name" value="Protein kinase-like (PK-like)"/>
    <property type="match status" value="1"/>
</dbReference>
<accession>A0ABR2UYS0</accession>
<dbReference type="Pfam" id="PF00069">
    <property type="entry name" value="Pkinase"/>
    <property type="match status" value="1"/>
</dbReference>
<comment type="caution">
    <text evidence="3">The sequence shown here is derived from an EMBL/GenBank/DDBJ whole genome shotgun (WGS) entry which is preliminary data.</text>
</comment>
<protein>
    <submittedName>
        <fullName evidence="3">Kinase-like protein</fullName>
    </submittedName>
</protein>
<dbReference type="Gene3D" id="3.30.200.20">
    <property type="entry name" value="Phosphorylase Kinase, domain 1"/>
    <property type="match status" value="1"/>
</dbReference>
<dbReference type="PANTHER" id="PTHR24359">
    <property type="entry name" value="SERINE/THREONINE-PROTEIN KINASE SBK1"/>
    <property type="match status" value="1"/>
</dbReference>
<dbReference type="CDD" id="cd00180">
    <property type="entry name" value="PKc"/>
    <property type="match status" value="1"/>
</dbReference>
<reference evidence="3 4" key="1">
    <citation type="journal article" date="2024" name="J. Plant Pathol.">
        <title>Sequence and assembly of the genome of Seiridium unicorne, isolate CBS 538.82, causal agent of cypress canker disease.</title>
        <authorList>
            <person name="Scali E."/>
            <person name="Rocca G.D."/>
            <person name="Danti R."/>
            <person name="Garbelotto M."/>
            <person name="Barberini S."/>
            <person name="Baroncelli R."/>
            <person name="Emiliani G."/>
        </authorList>
    </citation>
    <scope>NUCLEOTIDE SEQUENCE [LARGE SCALE GENOMIC DNA]</scope>
    <source>
        <strain evidence="3 4">BM-138-508</strain>
    </source>
</reference>
<feature type="compositionally biased region" description="Polar residues" evidence="1">
    <location>
        <begin position="171"/>
        <end position="184"/>
    </location>
</feature>
<dbReference type="InterPro" id="IPR000719">
    <property type="entry name" value="Prot_kinase_dom"/>
</dbReference>
<dbReference type="SMART" id="SM00220">
    <property type="entry name" value="S_TKc"/>
    <property type="match status" value="1"/>
</dbReference>
<evidence type="ECO:0000256" key="1">
    <source>
        <dbReference type="SAM" id="MobiDB-lite"/>
    </source>
</evidence>